<evidence type="ECO:0008006" key="3">
    <source>
        <dbReference type="Google" id="ProtNLM"/>
    </source>
</evidence>
<proteinExistence type="predicted"/>
<dbReference type="VEuPathDB" id="CryptoDB:Cvel_19843"/>
<feature type="compositionally biased region" description="Low complexity" evidence="1">
    <location>
        <begin position="411"/>
        <end position="427"/>
    </location>
</feature>
<evidence type="ECO:0000256" key="1">
    <source>
        <dbReference type="SAM" id="MobiDB-lite"/>
    </source>
</evidence>
<dbReference type="InterPro" id="IPR036291">
    <property type="entry name" value="NAD(P)-bd_dom_sf"/>
</dbReference>
<feature type="compositionally biased region" description="Low complexity" evidence="1">
    <location>
        <begin position="662"/>
        <end position="686"/>
    </location>
</feature>
<gene>
    <name evidence="2" type="ORF">Cvel_19843</name>
</gene>
<organism evidence="2">
    <name type="scientific">Chromera velia CCMP2878</name>
    <dbReference type="NCBI Taxonomy" id="1169474"/>
    <lineage>
        <taxon>Eukaryota</taxon>
        <taxon>Sar</taxon>
        <taxon>Alveolata</taxon>
        <taxon>Colpodellida</taxon>
        <taxon>Chromeraceae</taxon>
        <taxon>Chromera</taxon>
    </lineage>
</organism>
<feature type="compositionally biased region" description="Polar residues" evidence="1">
    <location>
        <begin position="275"/>
        <end position="294"/>
    </location>
</feature>
<feature type="compositionally biased region" description="Polar residues" evidence="1">
    <location>
        <begin position="301"/>
        <end position="310"/>
    </location>
</feature>
<reference evidence="2" key="1">
    <citation type="submission" date="2014-11" db="EMBL/GenBank/DDBJ databases">
        <authorList>
            <person name="Otto D Thomas"/>
            <person name="Naeem Raeece"/>
        </authorList>
    </citation>
    <scope>NUCLEOTIDE SEQUENCE</scope>
</reference>
<feature type="compositionally biased region" description="Basic residues" evidence="1">
    <location>
        <begin position="621"/>
        <end position="636"/>
    </location>
</feature>
<dbReference type="AlphaFoldDB" id="A0A0G4G1Q5"/>
<evidence type="ECO:0000313" key="2">
    <source>
        <dbReference type="EMBL" id="CEM21976.1"/>
    </source>
</evidence>
<name>A0A0G4G1Q5_9ALVE</name>
<feature type="compositionally biased region" description="Acidic residues" evidence="1">
    <location>
        <begin position="687"/>
        <end position="701"/>
    </location>
</feature>
<dbReference type="Gene3D" id="3.40.50.720">
    <property type="entry name" value="NAD(P)-binding Rossmann-like Domain"/>
    <property type="match status" value="1"/>
</dbReference>
<dbReference type="SUPFAM" id="SSF51735">
    <property type="entry name" value="NAD(P)-binding Rossmann-fold domains"/>
    <property type="match status" value="1"/>
</dbReference>
<feature type="compositionally biased region" description="Low complexity" evidence="1">
    <location>
        <begin position="261"/>
        <end position="274"/>
    </location>
</feature>
<feature type="region of interest" description="Disordered" evidence="1">
    <location>
        <begin position="404"/>
        <end position="549"/>
    </location>
</feature>
<feature type="compositionally biased region" description="Low complexity" evidence="1">
    <location>
        <begin position="509"/>
        <end position="525"/>
    </location>
</feature>
<sequence>MSLPLSTKGPPVLVLGGSTFVGRALVDALIARGFSVTVANRGREYWGTKDPSEGRAQRIRVNRDRREEFSSALRAATPPGPVGWFAVVDFCAYKPADLQCALEGLQKRFFLYVLISTDSVYEVCEGVGSSRPPGMGVTEEDARRPQNPERVKCLKKKDKYGHEKLECEELLQALACRWDMEEQEEAHALSQTQTHNWTVQAEKIKPHFVALRLADVLGPFDDTGRLFAYWWWLQFDDVEPLHIPREQEKERESNHGGGSSPGSPVSPKRSSLSSHTQQAAAAISRQSPLRTFSQPRIGMPSGSSAAQQPAFQLPPKRNSDGAVVPIGDFGAAGRQQAGVQRVNYTFSNDVVAFICALFDRFSSVHIEGKLPSFLSDWGRFEAFNVASEEALTLGQLIDKMGAIMRPPLPPRAASSTGSSGSPTTLRRPLPSSTVVSRMQEDGSSPHRRDAQSPPNGRRDSFPGKPPEGAQSPSGSCGGSPKTVAASTDPVYGGGESTRAKRESVTSMRGPPNGSIPSSPSLTSLSRGQPVCPLQFRKPPRQGPPSVRLAKARDSCSFLPSVDRKEPLSTEKALRMVPGFRPSPMEAVLKSCCEFFARASQDFPEETISAISKLPRCLRGKVRTAWERRRRPGHGRGRGGGGSPQYARAVKKKRYGGKDGGLSSESLSESSSYSYSSFSSSSSSSDSGSEDESSEASSSSED</sequence>
<protein>
    <recommendedName>
        <fullName evidence="3">NAD-dependent epimerase/dehydratase domain-containing protein</fullName>
    </recommendedName>
</protein>
<feature type="region of interest" description="Disordered" evidence="1">
    <location>
        <begin position="247"/>
        <end position="317"/>
    </location>
</feature>
<feature type="region of interest" description="Disordered" evidence="1">
    <location>
        <begin position="621"/>
        <end position="701"/>
    </location>
</feature>
<dbReference type="EMBL" id="CDMZ01000813">
    <property type="protein sequence ID" value="CEM21976.1"/>
    <property type="molecule type" value="Genomic_DNA"/>
</dbReference>
<accession>A0A0G4G1Q5</accession>
<feature type="compositionally biased region" description="Basic and acidic residues" evidence="1">
    <location>
        <begin position="438"/>
        <end position="461"/>
    </location>
</feature>